<dbReference type="Gene3D" id="3.30.565.10">
    <property type="entry name" value="Histidine kinase-like ATPase, C-terminal domain"/>
    <property type="match status" value="1"/>
</dbReference>
<evidence type="ECO:0000313" key="9">
    <source>
        <dbReference type="EMBL" id="TVX94923.1"/>
    </source>
</evidence>
<keyword evidence="6 7" id="KW-0472">Membrane</keyword>
<keyword evidence="10" id="KW-1185">Reference proteome</keyword>
<comment type="subcellular location">
    <subcellularLocation>
        <location evidence="1">Cell membrane</location>
        <topology evidence="1">Multi-pass membrane protein</topology>
    </subcellularLocation>
</comment>
<reference evidence="9 10" key="1">
    <citation type="submission" date="2019-07" db="EMBL/GenBank/DDBJ databases">
        <authorList>
            <person name="Kim J."/>
        </authorList>
    </citation>
    <scope>NUCLEOTIDE SEQUENCE [LARGE SCALE GENOMIC DNA]</scope>
    <source>
        <strain evidence="9 10">G13</strain>
    </source>
</reference>
<dbReference type="PANTHER" id="PTHR34220">
    <property type="entry name" value="SENSOR HISTIDINE KINASE YPDA"/>
    <property type="match status" value="1"/>
</dbReference>
<organism evidence="9 10">
    <name type="scientific">Cohnella terricola</name>
    <dbReference type="NCBI Taxonomy" id="1289167"/>
    <lineage>
        <taxon>Bacteria</taxon>
        <taxon>Bacillati</taxon>
        <taxon>Bacillota</taxon>
        <taxon>Bacilli</taxon>
        <taxon>Bacillales</taxon>
        <taxon>Paenibacillaceae</taxon>
        <taxon>Cohnella</taxon>
    </lineage>
</organism>
<name>A0A559J4W3_9BACL</name>
<dbReference type="AlphaFoldDB" id="A0A559J4W3"/>
<evidence type="ECO:0000256" key="5">
    <source>
        <dbReference type="ARBA" id="ARBA00022777"/>
    </source>
</evidence>
<dbReference type="GO" id="GO:0005886">
    <property type="term" value="C:plasma membrane"/>
    <property type="evidence" value="ECO:0007669"/>
    <property type="project" value="UniProtKB-SubCell"/>
</dbReference>
<dbReference type="InterPro" id="IPR003660">
    <property type="entry name" value="HAMP_dom"/>
</dbReference>
<keyword evidence="4" id="KW-0808">Transferase</keyword>
<evidence type="ECO:0000259" key="8">
    <source>
        <dbReference type="PROSITE" id="PS50885"/>
    </source>
</evidence>
<dbReference type="InterPro" id="IPR003594">
    <property type="entry name" value="HATPase_dom"/>
</dbReference>
<evidence type="ECO:0000256" key="7">
    <source>
        <dbReference type="SAM" id="Phobius"/>
    </source>
</evidence>
<dbReference type="CDD" id="cd06225">
    <property type="entry name" value="HAMP"/>
    <property type="match status" value="1"/>
</dbReference>
<dbReference type="GO" id="GO:0000155">
    <property type="term" value="F:phosphorelay sensor kinase activity"/>
    <property type="evidence" value="ECO:0007669"/>
    <property type="project" value="InterPro"/>
</dbReference>
<dbReference type="OrthoDB" id="2521939at2"/>
<dbReference type="Proteomes" id="UP000316330">
    <property type="component" value="Unassembled WGS sequence"/>
</dbReference>
<evidence type="ECO:0000256" key="4">
    <source>
        <dbReference type="ARBA" id="ARBA00022679"/>
    </source>
</evidence>
<dbReference type="EMBL" id="VNJJ01000027">
    <property type="protein sequence ID" value="TVX94923.1"/>
    <property type="molecule type" value="Genomic_DNA"/>
</dbReference>
<dbReference type="PROSITE" id="PS50885">
    <property type="entry name" value="HAMP"/>
    <property type="match status" value="1"/>
</dbReference>
<feature type="transmembrane region" description="Helical" evidence="7">
    <location>
        <begin position="7"/>
        <end position="28"/>
    </location>
</feature>
<keyword evidence="7" id="KW-1133">Transmembrane helix</keyword>
<feature type="domain" description="HAMP" evidence="8">
    <location>
        <begin position="309"/>
        <end position="361"/>
    </location>
</feature>
<dbReference type="SUPFAM" id="SSF158472">
    <property type="entry name" value="HAMP domain-like"/>
    <property type="match status" value="1"/>
</dbReference>
<comment type="caution">
    <text evidence="9">The sequence shown here is derived from an EMBL/GenBank/DDBJ whole genome shotgun (WGS) entry which is preliminary data.</text>
</comment>
<evidence type="ECO:0000256" key="2">
    <source>
        <dbReference type="ARBA" id="ARBA00022475"/>
    </source>
</evidence>
<dbReference type="InterPro" id="IPR010559">
    <property type="entry name" value="Sig_transdc_His_kin_internal"/>
</dbReference>
<keyword evidence="3" id="KW-0597">Phosphoprotein</keyword>
<proteinExistence type="predicted"/>
<dbReference type="SUPFAM" id="SSF55874">
    <property type="entry name" value="ATPase domain of HSP90 chaperone/DNA topoisomerase II/histidine kinase"/>
    <property type="match status" value="1"/>
</dbReference>
<gene>
    <name evidence="9" type="ORF">FPZ45_24455</name>
</gene>
<evidence type="ECO:0000313" key="10">
    <source>
        <dbReference type="Proteomes" id="UP000316330"/>
    </source>
</evidence>
<dbReference type="InterPro" id="IPR050640">
    <property type="entry name" value="Bact_2-comp_sensor_kinase"/>
</dbReference>
<keyword evidence="5" id="KW-0418">Kinase</keyword>
<dbReference type="Gene3D" id="6.10.340.10">
    <property type="match status" value="1"/>
</dbReference>
<dbReference type="PANTHER" id="PTHR34220:SF7">
    <property type="entry name" value="SENSOR HISTIDINE KINASE YPDA"/>
    <property type="match status" value="1"/>
</dbReference>
<protein>
    <submittedName>
        <fullName evidence="9">HAMP domain-containing protein</fullName>
    </submittedName>
</protein>
<evidence type="ECO:0000256" key="6">
    <source>
        <dbReference type="ARBA" id="ARBA00023136"/>
    </source>
</evidence>
<dbReference type="InterPro" id="IPR036890">
    <property type="entry name" value="HATPase_C_sf"/>
</dbReference>
<dbReference type="RefSeq" id="WP_144707279.1">
    <property type="nucleotide sequence ID" value="NZ_VNJJ01000027.1"/>
</dbReference>
<dbReference type="Pfam" id="PF00672">
    <property type="entry name" value="HAMP"/>
    <property type="match status" value="1"/>
</dbReference>
<sequence>MTVKPTIFTKVIVLIILLLTPVLILYTYTNKVSMNIIEDEIQSSSLNRLSFFLQQFDTTVEQLAMFPSIFGADPYLRQYAARPSDNPYQRIIEQNRIREKLSLQSVSSAWTNDLTVFLPKEEIAISSNLLMSYNEDDITIFSKLRGWAYDPSKRLEAKQPGARFVRQIVEPYGTTSPSKINTMIQISFSTSNMTAMLDSVKSGGKGDPFFYRYGIESIGSSTMQTDLIHALMPILHGEQLGEEGKLVTELDGRQYVVFYVLSKQLGWHLVDYVPMGDILAPIEKTNTLFYFSIGLLLAMSLLASYFLYRNVQIPIRKLMQGVQRLKRGDFSSRLQYKPNSDFDFLFERFNEMSEQIQDLIERVYAEKLRLNEATLKQLQAQINPHFLYNSLFFVINTAMLGDTRSVVAMAQNLAEYCRYTTRMEDQVVELREEIKLVNNYLTIHNLRMQRLQYEIEIPEVMLDIRIPQLLLQPIVENAIVHGIENKPGDGLIRITGTIQDKWYMLDVEDNGVGMSSATLIELERQLARPMDTEISCGVWNVHQRMQYTFGEGAGLALSNSKLGGLRVTLTWRRNDIDDSAPNRG</sequence>
<evidence type="ECO:0000256" key="3">
    <source>
        <dbReference type="ARBA" id="ARBA00022553"/>
    </source>
</evidence>
<accession>A0A559J4W3</accession>
<dbReference type="Pfam" id="PF06580">
    <property type="entry name" value="His_kinase"/>
    <property type="match status" value="1"/>
</dbReference>
<keyword evidence="7" id="KW-0812">Transmembrane</keyword>
<dbReference type="Pfam" id="PF02518">
    <property type="entry name" value="HATPase_c"/>
    <property type="match status" value="1"/>
</dbReference>
<keyword evidence="2" id="KW-1003">Cell membrane</keyword>
<evidence type="ECO:0000256" key="1">
    <source>
        <dbReference type="ARBA" id="ARBA00004651"/>
    </source>
</evidence>
<feature type="transmembrane region" description="Helical" evidence="7">
    <location>
        <begin position="288"/>
        <end position="308"/>
    </location>
</feature>
<dbReference type="SMART" id="SM00304">
    <property type="entry name" value="HAMP"/>
    <property type="match status" value="1"/>
</dbReference>